<dbReference type="InterPro" id="IPR027417">
    <property type="entry name" value="P-loop_NTPase"/>
</dbReference>
<dbReference type="InterPro" id="IPR003593">
    <property type="entry name" value="AAA+_ATPase"/>
</dbReference>
<keyword evidence="3 5" id="KW-0067">ATP-binding</keyword>
<dbReference type="PROSITE" id="PS50893">
    <property type="entry name" value="ABC_TRANSPORTER_2"/>
    <property type="match status" value="1"/>
</dbReference>
<evidence type="ECO:0000256" key="1">
    <source>
        <dbReference type="ARBA" id="ARBA00022448"/>
    </source>
</evidence>
<dbReference type="GO" id="GO:0022857">
    <property type="term" value="F:transmembrane transporter activity"/>
    <property type="evidence" value="ECO:0007669"/>
    <property type="project" value="TreeGrafter"/>
</dbReference>
<dbReference type="SMART" id="SM00382">
    <property type="entry name" value="AAA"/>
    <property type="match status" value="1"/>
</dbReference>
<dbReference type="GO" id="GO:0098796">
    <property type="term" value="C:membrane protein complex"/>
    <property type="evidence" value="ECO:0007669"/>
    <property type="project" value="UniProtKB-ARBA"/>
</dbReference>
<evidence type="ECO:0000313" key="5">
    <source>
        <dbReference type="EMBL" id="POM22227.1"/>
    </source>
</evidence>
<reference evidence="5 6" key="1">
    <citation type="journal article" date="2017" name="Chemistry">
        <title>Isolation, Biosynthesis and Chemical Modifications of Rubterolones A-F: Rare Tropolone Alkaloids from Actinomadura sp. 5-2.</title>
        <authorList>
            <person name="Guo H."/>
            <person name="Benndorf R."/>
            <person name="Leichnitz D."/>
            <person name="Klassen J.L."/>
            <person name="Vollmers J."/>
            <person name="Gorls H."/>
            <person name="Steinacker M."/>
            <person name="Weigel C."/>
            <person name="Dahse H.M."/>
            <person name="Kaster A.K."/>
            <person name="de Beer Z.W."/>
            <person name="Poulsen M."/>
            <person name="Beemelmanns C."/>
        </authorList>
    </citation>
    <scope>NUCLEOTIDE SEQUENCE [LARGE SCALE GENOMIC DNA]</scope>
    <source>
        <strain evidence="5 6">5-2</strain>
    </source>
</reference>
<dbReference type="EMBL" id="MTBP01000006">
    <property type="protein sequence ID" value="POM22227.1"/>
    <property type="molecule type" value="Genomic_DNA"/>
</dbReference>
<dbReference type="SUPFAM" id="SSF52540">
    <property type="entry name" value="P-loop containing nucleoside triphosphate hydrolases"/>
    <property type="match status" value="1"/>
</dbReference>
<dbReference type="RefSeq" id="WP_103566656.1">
    <property type="nucleotide sequence ID" value="NZ_MTBP01000006.1"/>
</dbReference>
<evidence type="ECO:0000256" key="2">
    <source>
        <dbReference type="ARBA" id="ARBA00022741"/>
    </source>
</evidence>
<dbReference type="InterPro" id="IPR015854">
    <property type="entry name" value="ABC_transpr_LolD-like"/>
</dbReference>
<name>A0A2P4UB04_9ACTN</name>
<dbReference type="GO" id="GO:0005524">
    <property type="term" value="F:ATP binding"/>
    <property type="evidence" value="ECO:0007669"/>
    <property type="project" value="UniProtKB-KW"/>
</dbReference>
<organism evidence="5 6">
    <name type="scientific">Actinomadura rubteroloni</name>
    <dbReference type="NCBI Taxonomy" id="1926885"/>
    <lineage>
        <taxon>Bacteria</taxon>
        <taxon>Bacillati</taxon>
        <taxon>Actinomycetota</taxon>
        <taxon>Actinomycetes</taxon>
        <taxon>Streptosporangiales</taxon>
        <taxon>Thermomonosporaceae</taxon>
        <taxon>Actinomadura</taxon>
    </lineage>
</organism>
<keyword evidence="1" id="KW-0813">Transport</keyword>
<dbReference type="Proteomes" id="UP000242367">
    <property type="component" value="Unassembled WGS sequence"/>
</dbReference>
<dbReference type="PANTHER" id="PTHR24220:SF685">
    <property type="entry name" value="ABC TRANSPORTER RELATED"/>
    <property type="match status" value="1"/>
</dbReference>
<dbReference type="CDD" id="cd03255">
    <property type="entry name" value="ABC_MJ0796_LolCDE_FtsE"/>
    <property type="match status" value="1"/>
</dbReference>
<proteinExistence type="predicted"/>
<dbReference type="AlphaFoldDB" id="A0A2P4UB04"/>
<comment type="caution">
    <text evidence="5">The sequence shown here is derived from an EMBL/GenBank/DDBJ whole genome shotgun (WGS) entry which is preliminary data.</text>
</comment>
<evidence type="ECO:0000313" key="6">
    <source>
        <dbReference type="Proteomes" id="UP000242367"/>
    </source>
</evidence>
<dbReference type="GO" id="GO:0016887">
    <property type="term" value="F:ATP hydrolysis activity"/>
    <property type="evidence" value="ECO:0007669"/>
    <property type="project" value="InterPro"/>
</dbReference>
<dbReference type="InterPro" id="IPR003439">
    <property type="entry name" value="ABC_transporter-like_ATP-bd"/>
</dbReference>
<dbReference type="Pfam" id="PF00005">
    <property type="entry name" value="ABC_tran"/>
    <property type="match status" value="1"/>
</dbReference>
<evidence type="ECO:0000256" key="3">
    <source>
        <dbReference type="ARBA" id="ARBA00022840"/>
    </source>
</evidence>
<dbReference type="Gene3D" id="3.40.50.300">
    <property type="entry name" value="P-loop containing nucleotide triphosphate hydrolases"/>
    <property type="match status" value="1"/>
</dbReference>
<keyword evidence="2" id="KW-0547">Nucleotide-binding</keyword>
<keyword evidence="6" id="KW-1185">Reference proteome</keyword>
<dbReference type="GO" id="GO:0005886">
    <property type="term" value="C:plasma membrane"/>
    <property type="evidence" value="ECO:0007669"/>
    <property type="project" value="TreeGrafter"/>
</dbReference>
<sequence>MTNSAPSTADAHPAPGAGDFAASAHRIAKSYGRGDAQVVALDQVTVGIPRGRFTAIMGPSGSGKSTLMHCMAGLDSVDSGEVFIGGTDLTKLKDKQLTRLRRDKIGFVFQAFNLVPTLTALENITLPMGIAGRKPDQEWLDRVIDTVGLRPRLKHRPSELSGGQQQRVACARALASRPEIIFADEPTGNLDSRSGAEVLEFLRSSVREMGQTIVMVTHDPSAAAYADEVVFLTDGRIVDTMREPTAERVLERMKGFDLPGVTAR</sequence>
<gene>
    <name evidence="5" type="primary">bceA_3</name>
    <name evidence="5" type="ORF">BTM25_56390</name>
</gene>
<dbReference type="FunFam" id="3.40.50.300:FF:000032">
    <property type="entry name" value="Export ABC transporter ATP-binding protein"/>
    <property type="match status" value="1"/>
</dbReference>
<accession>A0A2P4UB04</accession>
<feature type="domain" description="ABC transporter" evidence="4">
    <location>
        <begin position="22"/>
        <end position="259"/>
    </location>
</feature>
<dbReference type="PANTHER" id="PTHR24220">
    <property type="entry name" value="IMPORT ATP-BINDING PROTEIN"/>
    <property type="match status" value="1"/>
</dbReference>
<evidence type="ECO:0000259" key="4">
    <source>
        <dbReference type="PROSITE" id="PS50893"/>
    </source>
</evidence>
<dbReference type="InterPro" id="IPR017911">
    <property type="entry name" value="MacB-like_ATP-bd"/>
</dbReference>
<protein>
    <submittedName>
        <fullName evidence="5">Bacitracin export ATP-binding protein BceA</fullName>
    </submittedName>
</protein>